<evidence type="ECO:0000313" key="3">
    <source>
        <dbReference type="Proteomes" id="UP000289738"/>
    </source>
</evidence>
<name>A0A445E8J0_ARAHY</name>
<dbReference type="SMART" id="SM00256">
    <property type="entry name" value="FBOX"/>
    <property type="match status" value="1"/>
</dbReference>
<dbReference type="InterPro" id="IPR001810">
    <property type="entry name" value="F-box_dom"/>
</dbReference>
<keyword evidence="3" id="KW-1185">Reference proteome</keyword>
<comment type="caution">
    <text evidence="2">The sequence shown here is derived from an EMBL/GenBank/DDBJ whole genome shotgun (WGS) entry which is preliminary data.</text>
</comment>
<dbReference type="Gene3D" id="1.20.1280.50">
    <property type="match status" value="1"/>
</dbReference>
<dbReference type="STRING" id="3818.A0A445E8J0"/>
<accession>A0A445E8J0</accession>
<reference evidence="2 3" key="1">
    <citation type="submission" date="2019-01" db="EMBL/GenBank/DDBJ databases">
        <title>Sequencing of cultivated peanut Arachis hypogaea provides insights into genome evolution and oil improvement.</title>
        <authorList>
            <person name="Chen X."/>
        </authorList>
    </citation>
    <scope>NUCLEOTIDE SEQUENCE [LARGE SCALE GENOMIC DNA]</scope>
    <source>
        <strain evidence="3">cv. Fuhuasheng</strain>
        <tissue evidence="2">Leaves</tissue>
    </source>
</reference>
<dbReference type="OrthoDB" id="605328at2759"/>
<dbReference type="SUPFAM" id="SSF81383">
    <property type="entry name" value="F-box domain"/>
    <property type="match status" value="1"/>
</dbReference>
<dbReference type="Pfam" id="PF00646">
    <property type="entry name" value="F-box"/>
    <property type="match status" value="1"/>
</dbReference>
<dbReference type="PANTHER" id="PTHR35546:SF25">
    <property type="entry name" value="F-BOX DOMAIN-CONTAINING PROTEIN"/>
    <property type="match status" value="1"/>
</dbReference>
<dbReference type="AlphaFoldDB" id="A0A445E8J0"/>
<evidence type="ECO:0000259" key="1">
    <source>
        <dbReference type="SMART" id="SM00256"/>
    </source>
</evidence>
<organism evidence="2 3">
    <name type="scientific">Arachis hypogaea</name>
    <name type="common">Peanut</name>
    <dbReference type="NCBI Taxonomy" id="3818"/>
    <lineage>
        <taxon>Eukaryota</taxon>
        <taxon>Viridiplantae</taxon>
        <taxon>Streptophyta</taxon>
        <taxon>Embryophyta</taxon>
        <taxon>Tracheophyta</taxon>
        <taxon>Spermatophyta</taxon>
        <taxon>Magnoliopsida</taxon>
        <taxon>eudicotyledons</taxon>
        <taxon>Gunneridae</taxon>
        <taxon>Pentapetalae</taxon>
        <taxon>rosids</taxon>
        <taxon>fabids</taxon>
        <taxon>Fabales</taxon>
        <taxon>Fabaceae</taxon>
        <taxon>Papilionoideae</taxon>
        <taxon>50 kb inversion clade</taxon>
        <taxon>dalbergioids sensu lato</taxon>
        <taxon>Dalbergieae</taxon>
        <taxon>Pterocarpus clade</taxon>
        <taxon>Arachis</taxon>
    </lineage>
</organism>
<dbReference type="InterPro" id="IPR036047">
    <property type="entry name" value="F-box-like_dom_sf"/>
</dbReference>
<sequence length="376" mass="43945">MHDDVIGNVNLLTEILLRLPVKDALRCKCVCKEWMSLISNPQFCYWHTLGLCRKHKHKNNPNPNPYYLYPSGMLCQKTLDCLRDKKACVIPFNNCSRFMQLNAHVKFEGTLSYILLRSCNGLTLWDSIPMPWSNKLVKQCSFYINNSPTGRCVRIDKFGYEYRFSRPYLAFEPWKSPHYKVIFLECTKTTPKMSVYSSQTGSWSKLDVRLSFPNKNFDPCHDDGGVYCNGAIHWYDHSAYLDIDRLCFKKLPVLPIPRTGLLQVKHFGESGGNLYLIIEECRYSGRYDFWELKEDYSEWILKCHVDRTYADPLCVICQPPNEDEQEESICAILLVGYKKLVSYNLKNHSCKIFYEEEDNSFVDVKVYPYFETLASI</sequence>
<dbReference type="EMBL" id="SDMP01000002">
    <property type="protein sequence ID" value="RYR71780.1"/>
    <property type="molecule type" value="Genomic_DNA"/>
</dbReference>
<feature type="domain" description="F-box" evidence="1">
    <location>
        <begin position="7"/>
        <end position="49"/>
    </location>
</feature>
<dbReference type="Proteomes" id="UP000289738">
    <property type="component" value="Chromosome A02"/>
</dbReference>
<evidence type="ECO:0000313" key="2">
    <source>
        <dbReference type="EMBL" id="RYR71780.1"/>
    </source>
</evidence>
<protein>
    <recommendedName>
        <fullName evidence="1">F-box domain-containing protein</fullName>
    </recommendedName>
</protein>
<proteinExistence type="predicted"/>
<dbReference type="PANTHER" id="PTHR35546">
    <property type="entry name" value="F-BOX PROTEIN INTERACTION DOMAIN PROTEIN-RELATED"/>
    <property type="match status" value="1"/>
</dbReference>
<dbReference type="InterPro" id="IPR055290">
    <property type="entry name" value="At3g26010-like"/>
</dbReference>
<gene>
    <name evidence="2" type="ORF">Ahy_A02g006002</name>
</gene>